<proteinExistence type="predicted"/>
<sequence length="237" mass="27556">MDQLEEQHTKSDPLLEYSGFLSTESLDYFSNNEKEISWPDDPPMMKVKAENKLLREEDHDEEIMKIRHELESDVERDLEEEIKEGIYHLALRLHRLHQHRKQRTKRESKNNNNIGGRLFEKEETYSEVNINIKMEGGTKIQIKETKKNDNKITTKPVVNKSYINDSRSSPSSKKPKKFDWINSLRSDSGPVIMTKKIHGNQASMMSNINHGGGGHRLHRGAISLNNDREPLDLGWKI</sequence>
<evidence type="ECO:0000313" key="2">
    <source>
        <dbReference type="EMBL" id="KAF4402203.1"/>
    </source>
</evidence>
<dbReference type="AlphaFoldDB" id="A0A7J6I3V1"/>
<gene>
    <name evidence="1" type="ORF">F8388_004667</name>
    <name evidence="2" type="ORF">G4B88_017715</name>
</gene>
<protein>
    <submittedName>
        <fullName evidence="2">Uncharacterized protein</fullName>
    </submittedName>
</protein>
<evidence type="ECO:0000313" key="4">
    <source>
        <dbReference type="Proteomes" id="UP000583929"/>
    </source>
</evidence>
<organism evidence="2 4">
    <name type="scientific">Cannabis sativa</name>
    <name type="common">Hemp</name>
    <name type="synonym">Marijuana</name>
    <dbReference type="NCBI Taxonomy" id="3483"/>
    <lineage>
        <taxon>Eukaryota</taxon>
        <taxon>Viridiplantae</taxon>
        <taxon>Streptophyta</taxon>
        <taxon>Embryophyta</taxon>
        <taxon>Tracheophyta</taxon>
        <taxon>Spermatophyta</taxon>
        <taxon>Magnoliopsida</taxon>
        <taxon>eudicotyledons</taxon>
        <taxon>Gunneridae</taxon>
        <taxon>Pentapetalae</taxon>
        <taxon>rosids</taxon>
        <taxon>fabids</taxon>
        <taxon>Rosales</taxon>
        <taxon>Cannabaceae</taxon>
        <taxon>Cannabis</taxon>
    </lineage>
</organism>
<dbReference type="EMBL" id="JAATIP010000368">
    <property type="protein sequence ID" value="KAF4350419.1"/>
    <property type="molecule type" value="Genomic_DNA"/>
</dbReference>
<dbReference type="EMBL" id="JAATIQ010000009">
    <property type="protein sequence ID" value="KAF4402203.1"/>
    <property type="molecule type" value="Genomic_DNA"/>
</dbReference>
<evidence type="ECO:0000313" key="3">
    <source>
        <dbReference type="Proteomes" id="UP000525078"/>
    </source>
</evidence>
<accession>A0A7J6I3V1</accession>
<dbReference type="Proteomes" id="UP000525078">
    <property type="component" value="Unassembled WGS sequence"/>
</dbReference>
<name>A0A7J6I3V1_CANSA</name>
<reference evidence="3 4" key="1">
    <citation type="journal article" date="2020" name="bioRxiv">
        <title>Sequence and annotation of 42 cannabis genomes reveals extensive copy number variation in cannabinoid synthesis and pathogen resistance genes.</title>
        <authorList>
            <person name="Mckernan K.J."/>
            <person name="Helbert Y."/>
            <person name="Kane L.T."/>
            <person name="Ebling H."/>
            <person name="Zhang L."/>
            <person name="Liu B."/>
            <person name="Eaton Z."/>
            <person name="Mclaughlin S."/>
            <person name="Kingan S."/>
            <person name="Baybayan P."/>
            <person name="Concepcion G."/>
            <person name="Jordan M."/>
            <person name="Riva A."/>
            <person name="Barbazuk W."/>
            <person name="Harkins T."/>
        </authorList>
    </citation>
    <scope>NUCLEOTIDE SEQUENCE [LARGE SCALE GENOMIC DNA]</scope>
    <source>
        <strain evidence="3 4">cv. Jamaican Lion 4</strain>
        <strain evidence="2">Father</strain>
        <strain evidence="1">Mother</strain>
        <tissue evidence="2">Leaf</tissue>
    </source>
</reference>
<comment type="caution">
    <text evidence="2">The sequence shown here is derived from an EMBL/GenBank/DDBJ whole genome shotgun (WGS) entry which is preliminary data.</text>
</comment>
<dbReference type="Proteomes" id="UP000583929">
    <property type="component" value="Unassembled WGS sequence"/>
</dbReference>
<keyword evidence="4" id="KW-1185">Reference proteome</keyword>
<dbReference type="OrthoDB" id="1917248at2759"/>
<evidence type="ECO:0000313" key="1">
    <source>
        <dbReference type="EMBL" id="KAF4350419.1"/>
    </source>
</evidence>